<sequence length="242" mass="26480">MIGKSKYLVITYDILLPVMICLGVVALLYFVLFSSFFAVTSIHCVLDLEPCEDPSLLSELDKLKGQNIFKIVGDQVTTHLTSLDFTIREATLSKELPGSISLSLQSVYPVVALQVSGDDPTWIIFDSSLRVIGARRIDPNVPSVVVQGPLTFIVGKVPTDANIISSLELAKRVSDELFAVKTITLIDADTIHLALDSGKIAIFTPKKDELVQLRALQTILTDATILEGVNTIDVRFARPVLR</sequence>
<feature type="transmembrane region" description="Helical" evidence="1">
    <location>
        <begin position="12"/>
        <end position="39"/>
    </location>
</feature>
<evidence type="ECO:0000313" key="2">
    <source>
        <dbReference type="EMBL" id="PIS17634.1"/>
    </source>
</evidence>
<accession>A0A2H0WY94</accession>
<dbReference type="AlphaFoldDB" id="A0A2H0WY94"/>
<organism evidence="2 3">
    <name type="scientific">Candidatus Collierbacteria bacterium CG09_land_8_20_14_0_10_46_12</name>
    <dbReference type="NCBI Taxonomy" id="1974533"/>
    <lineage>
        <taxon>Bacteria</taxon>
        <taxon>Candidatus Collieribacteriota</taxon>
    </lineage>
</organism>
<comment type="caution">
    <text evidence="2">The sequence shown here is derived from an EMBL/GenBank/DDBJ whole genome shotgun (WGS) entry which is preliminary data.</text>
</comment>
<dbReference type="Proteomes" id="UP000229574">
    <property type="component" value="Unassembled WGS sequence"/>
</dbReference>
<keyword evidence="1" id="KW-0812">Transmembrane</keyword>
<evidence type="ECO:0008006" key="4">
    <source>
        <dbReference type="Google" id="ProtNLM"/>
    </source>
</evidence>
<protein>
    <recommendedName>
        <fullName evidence="4">POTRA domain-containing protein</fullName>
    </recommendedName>
</protein>
<evidence type="ECO:0000256" key="1">
    <source>
        <dbReference type="SAM" id="Phobius"/>
    </source>
</evidence>
<gene>
    <name evidence="2" type="ORF">COT54_03695</name>
</gene>
<keyword evidence="1" id="KW-0472">Membrane</keyword>
<name>A0A2H0WY94_9BACT</name>
<evidence type="ECO:0000313" key="3">
    <source>
        <dbReference type="Proteomes" id="UP000229574"/>
    </source>
</evidence>
<dbReference type="EMBL" id="PEYY01000134">
    <property type="protein sequence ID" value="PIS17634.1"/>
    <property type="molecule type" value="Genomic_DNA"/>
</dbReference>
<keyword evidence="1" id="KW-1133">Transmembrane helix</keyword>
<proteinExistence type="predicted"/>
<reference evidence="3" key="1">
    <citation type="submission" date="2017-09" db="EMBL/GenBank/DDBJ databases">
        <title>Depth-based differentiation of microbial function through sediment-hosted aquifers and enrichment of novel symbionts in the deep terrestrial subsurface.</title>
        <authorList>
            <person name="Probst A.J."/>
            <person name="Ladd B."/>
            <person name="Jarett J.K."/>
            <person name="Geller-Mcgrath D.E."/>
            <person name="Sieber C.M.K."/>
            <person name="Emerson J.B."/>
            <person name="Anantharaman K."/>
            <person name="Thomas B.C."/>
            <person name="Malmstrom R."/>
            <person name="Stieglmeier M."/>
            <person name="Klingl A."/>
            <person name="Woyke T."/>
            <person name="Ryan C.M."/>
            <person name="Banfield J.F."/>
        </authorList>
    </citation>
    <scope>NUCLEOTIDE SEQUENCE [LARGE SCALE GENOMIC DNA]</scope>
</reference>